<evidence type="ECO:0000313" key="1">
    <source>
        <dbReference type="Proteomes" id="UP000515163"/>
    </source>
</evidence>
<dbReference type="AlphaFoldDB" id="A0A6P8J5Q7"/>
<dbReference type="RefSeq" id="XP_031575052.1">
    <property type="nucleotide sequence ID" value="XM_031719192.1"/>
</dbReference>
<reference evidence="2" key="1">
    <citation type="submission" date="2025-08" db="UniProtKB">
        <authorList>
            <consortium name="RefSeq"/>
        </authorList>
    </citation>
    <scope>IDENTIFICATION</scope>
    <source>
        <tissue evidence="2">Tentacle</tissue>
    </source>
</reference>
<accession>A0A6P8J5Q7</accession>
<proteinExistence type="predicted"/>
<evidence type="ECO:0000313" key="2">
    <source>
        <dbReference type="RefSeq" id="XP_031575052.1"/>
    </source>
</evidence>
<gene>
    <name evidence="2" type="primary">LOC116308712</name>
</gene>
<organism evidence="1 2">
    <name type="scientific">Actinia tenebrosa</name>
    <name type="common">Australian red waratah sea anemone</name>
    <dbReference type="NCBI Taxonomy" id="6105"/>
    <lineage>
        <taxon>Eukaryota</taxon>
        <taxon>Metazoa</taxon>
        <taxon>Cnidaria</taxon>
        <taxon>Anthozoa</taxon>
        <taxon>Hexacorallia</taxon>
        <taxon>Actiniaria</taxon>
        <taxon>Actiniidae</taxon>
        <taxon>Actinia</taxon>
    </lineage>
</organism>
<dbReference type="InParanoid" id="A0A6P8J5Q7"/>
<dbReference type="KEGG" id="aten:116308712"/>
<keyword evidence="1" id="KW-1185">Reference proteome</keyword>
<name>A0A6P8J5Q7_ACTTE</name>
<dbReference type="OrthoDB" id="10417252at2759"/>
<dbReference type="Proteomes" id="UP000515163">
    <property type="component" value="Unplaced"/>
</dbReference>
<protein>
    <submittedName>
        <fullName evidence="2">Uncharacterized protein LOC116308712</fullName>
    </submittedName>
</protein>
<sequence length="114" mass="13477">MTVTVKVKCEERDIKQCYMDKINTLTKQLHPAIEEDSAHDINYVVKTLNRRWQDTSDKLDQCRDLGRPLFHEDCWLVAYIKNSLTTDKRPQEVHFKYTVLIMADKCTRTRSTSL</sequence>
<dbReference type="GeneID" id="116308712"/>